<evidence type="ECO:0000256" key="1">
    <source>
        <dbReference type="SAM" id="MobiDB-lite"/>
    </source>
</evidence>
<evidence type="ECO:0000313" key="2">
    <source>
        <dbReference type="EMBL" id="CAL8129583.1"/>
    </source>
</evidence>
<organism evidence="2 3">
    <name type="scientific">Orchesella dallaii</name>
    <dbReference type="NCBI Taxonomy" id="48710"/>
    <lineage>
        <taxon>Eukaryota</taxon>
        <taxon>Metazoa</taxon>
        <taxon>Ecdysozoa</taxon>
        <taxon>Arthropoda</taxon>
        <taxon>Hexapoda</taxon>
        <taxon>Collembola</taxon>
        <taxon>Entomobryomorpha</taxon>
        <taxon>Entomobryoidea</taxon>
        <taxon>Orchesellidae</taxon>
        <taxon>Orchesellinae</taxon>
        <taxon>Orchesella</taxon>
    </lineage>
</organism>
<feature type="compositionally biased region" description="Polar residues" evidence="1">
    <location>
        <begin position="1"/>
        <end position="20"/>
    </location>
</feature>
<keyword evidence="3" id="KW-1185">Reference proteome</keyword>
<accession>A0ABP1RKM3</accession>
<name>A0ABP1RKM3_9HEXA</name>
<dbReference type="Proteomes" id="UP001642540">
    <property type="component" value="Unassembled WGS sequence"/>
</dbReference>
<reference evidence="2 3" key="1">
    <citation type="submission" date="2024-08" db="EMBL/GenBank/DDBJ databases">
        <authorList>
            <person name="Cucini C."/>
            <person name="Frati F."/>
        </authorList>
    </citation>
    <scope>NUCLEOTIDE SEQUENCE [LARGE SCALE GENOMIC DNA]</scope>
</reference>
<comment type="caution">
    <text evidence="2">The sequence shown here is derived from an EMBL/GenBank/DDBJ whole genome shotgun (WGS) entry which is preliminary data.</text>
</comment>
<proteinExistence type="predicted"/>
<evidence type="ECO:0000313" key="3">
    <source>
        <dbReference type="Proteomes" id="UP001642540"/>
    </source>
</evidence>
<dbReference type="EMBL" id="CAXLJM020000078">
    <property type="protein sequence ID" value="CAL8129583.1"/>
    <property type="molecule type" value="Genomic_DNA"/>
</dbReference>
<sequence>MESILFNTTKDSDSGCQSNSKKWRKSMLPLKPQQFKVARVPRDVLLSRLGSQDCFLENNQLSTAGDNKSQNSGTERTLIVRRFKSVLNTGAADSAVSKVSEKLVVPQKRKAIPAPLRKPETSSLSASPKVHLQEAILHKSRY</sequence>
<feature type="region of interest" description="Disordered" evidence="1">
    <location>
        <begin position="1"/>
        <end position="23"/>
    </location>
</feature>
<protein>
    <submittedName>
        <fullName evidence="2">Uncharacterized protein</fullName>
    </submittedName>
</protein>
<gene>
    <name evidence="2" type="ORF">ODALV1_LOCUS23304</name>
</gene>